<feature type="region of interest" description="Disordered" evidence="1">
    <location>
        <begin position="1"/>
        <end position="23"/>
    </location>
</feature>
<name>A0A8K0KK31_LADFU</name>
<dbReference type="InterPro" id="IPR036322">
    <property type="entry name" value="WD40_repeat_dom_sf"/>
</dbReference>
<feature type="region of interest" description="Disordered" evidence="1">
    <location>
        <begin position="35"/>
        <end position="69"/>
    </location>
</feature>
<sequence length="344" mass="39538">MQRNFPGVSDDVKGTNAEEINSKKKFVKRKVKRYFSYEGNGDNQSNKTAEDNKSSINKGVRRDKRRTSNTNNLKEIVTIAKLKQWRFKGRENDGVITTVPIPKEKVMRYNRGEKIDIKGVRGKIHKRQLESKEQLIGFSNEQAARSELLLTEETGYLIADEGEETAEISQDEIAECVDITSAAKKFELQLREFGPYRMNYSRNGRFLLLGGYKGHLAAMDWVTKKLMCEINVMESIHDVRWLHTEAMYAVAQKSWTYIYDSQGIELHCLKQLHRVTRLDFLPYHFLLTACSDNGYLTWLDVSIGKIVANFYTRQGHLNIMAQNPQNALMCLGHAKGKQIKSFLA</sequence>
<dbReference type="EMBL" id="KZ309036">
    <property type="protein sequence ID" value="KAG8236507.1"/>
    <property type="molecule type" value="Genomic_DNA"/>
</dbReference>
<reference evidence="2" key="2">
    <citation type="submission" date="2017-10" db="EMBL/GenBank/DDBJ databases">
        <title>Ladona fulva Genome sequencing and assembly.</title>
        <authorList>
            <person name="Murali S."/>
            <person name="Richards S."/>
            <person name="Bandaranaike D."/>
            <person name="Bellair M."/>
            <person name="Blankenburg K."/>
            <person name="Chao H."/>
            <person name="Dinh H."/>
            <person name="Doddapaneni H."/>
            <person name="Dugan-Rocha S."/>
            <person name="Elkadiri S."/>
            <person name="Gnanaolivu R."/>
            <person name="Hernandez B."/>
            <person name="Skinner E."/>
            <person name="Javaid M."/>
            <person name="Lee S."/>
            <person name="Li M."/>
            <person name="Ming W."/>
            <person name="Munidasa M."/>
            <person name="Muniz J."/>
            <person name="Nguyen L."/>
            <person name="Hughes D."/>
            <person name="Osuji N."/>
            <person name="Pu L.-L."/>
            <person name="Puazo M."/>
            <person name="Qu C."/>
            <person name="Quiroz J."/>
            <person name="Raj R."/>
            <person name="Weissenberger G."/>
            <person name="Xin Y."/>
            <person name="Zou X."/>
            <person name="Han Y."/>
            <person name="Worley K."/>
            <person name="Muzny D."/>
            <person name="Gibbs R."/>
        </authorList>
    </citation>
    <scope>NUCLEOTIDE SEQUENCE</scope>
    <source>
        <strain evidence="2">Sampled in the wild</strain>
    </source>
</reference>
<dbReference type="AlphaFoldDB" id="A0A8K0KK31"/>
<reference evidence="2" key="1">
    <citation type="submission" date="2013-04" db="EMBL/GenBank/DDBJ databases">
        <authorList>
            <person name="Qu J."/>
            <person name="Murali S.C."/>
            <person name="Bandaranaike D."/>
            <person name="Bellair M."/>
            <person name="Blankenburg K."/>
            <person name="Chao H."/>
            <person name="Dinh H."/>
            <person name="Doddapaneni H."/>
            <person name="Downs B."/>
            <person name="Dugan-Rocha S."/>
            <person name="Elkadiri S."/>
            <person name="Gnanaolivu R.D."/>
            <person name="Hernandez B."/>
            <person name="Javaid M."/>
            <person name="Jayaseelan J.C."/>
            <person name="Lee S."/>
            <person name="Li M."/>
            <person name="Ming W."/>
            <person name="Munidasa M."/>
            <person name="Muniz J."/>
            <person name="Nguyen L."/>
            <person name="Ongeri F."/>
            <person name="Osuji N."/>
            <person name="Pu L.-L."/>
            <person name="Puazo M."/>
            <person name="Qu C."/>
            <person name="Quiroz J."/>
            <person name="Raj R."/>
            <person name="Weissenberger G."/>
            <person name="Xin Y."/>
            <person name="Zou X."/>
            <person name="Han Y."/>
            <person name="Richards S."/>
            <person name="Worley K."/>
            <person name="Muzny D."/>
            <person name="Gibbs R."/>
        </authorList>
    </citation>
    <scope>NUCLEOTIDE SEQUENCE</scope>
    <source>
        <strain evidence="2">Sampled in the wild</strain>
    </source>
</reference>
<evidence type="ECO:0000313" key="2">
    <source>
        <dbReference type="EMBL" id="KAG8236507.1"/>
    </source>
</evidence>
<dbReference type="PANTHER" id="PTHR14085:SF3">
    <property type="entry name" value="WD REPEAT-CONTAINING PROTEIN 46"/>
    <property type="match status" value="1"/>
</dbReference>
<keyword evidence="3" id="KW-1185">Reference proteome</keyword>
<organism evidence="2 3">
    <name type="scientific">Ladona fulva</name>
    <name type="common">Scarce chaser dragonfly</name>
    <name type="synonym">Libellula fulva</name>
    <dbReference type="NCBI Taxonomy" id="123851"/>
    <lineage>
        <taxon>Eukaryota</taxon>
        <taxon>Metazoa</taxon>
        <taxon>Ecdysozoa</taxon>
        <taxon>Arthropoda</taxon>
        <taxon>Hexapoda</taxon>
        <taxon>Insecta</taxon>
        <taxon>Pterygota</taxon>
        <taxon>Palaeoptera</taxon>
        <taxon>Odonata</taxon>
        <taxon>Epiprocta</taxon>
        <taxon>Anisoptera</taxon>
        <taxon>Libelluloidea</taxon>
        <taxon>Libellulidae</taxon>
        <taxon>Ladona</taxon>
    </lineage>
</organism>
<dbReference type="GO" id="GO:0030686">
    <property type="term" value="C:90S preribosome"/>
    <property type="evidence" value="ECO:0007669"/>
    <property type="project" value="TreeGrafter"/>
</dbReference>
<accession>A0A8K0KK31</accession>
<protein>
    <recommendedName>
        <fullName evidence="4">WD repeat-containing protein 46</fullName>
    </recommendedName>
</protein>
<dbReference type="GO" id="GO:0032040">
    <property type="term" value="C:small-subunit processome"/>
    <property type="evidence" value="ECO:0007669"/>
    <property type="project" value="TreeGrafter"/>
</dbReference>
<dbReference type="Gene3D" id="2.130.10.10">
    <property type="entry name" value="YVTN repeat-like/Quinoprotein amine dehydrogenase"/>
    <property type="match status" value="1"/>
</dbReference>
<evidence type="ECO:0000256" key="1">
    <source>
        <dbReference type="SAM" id="MobiDB-lite"/>
    </source>
</evidence>
<dbReference type="SUPFAM" id="SSF50978">
    <property type="entry name" value="WD40 repeat-like"/>
    <property type="match status" value="1"/>
</dbReference>
<dbReference type="PANTHER" id="PTHR14085">
    <property type="entry name" value="WD-REPEAT PROTEIN BING4"/>
    <property type="match status" value="1"/>
</dbReference>
<dbReference type="InterPro" id="IPR040315">
    <property type="entry name" value="WDR46/Utp7"/>
</dbReference>
<dbReference type="Proteomes" id="UP000792457">
    <property type="component" value="Unassembled WGS sequence"/>
</dbReference>
<dbReference type="OrthoDB" id="10251154at2759"/>
<comment type="caution">
    <text evidence="2">The sequence shown here is derived from an EMBL/GenBank/DDBJ whole genome shotgun (WGS) entry which is preliminary data.</text>
</comment>
<proteinExistence type="predicted"/>
<evidence type="ECO:0000313" key="3">
    <source>
        <dbReference type="Proteomes" id="UP000792457"/>
    </source>
</evidence>
<dbReference type="GO" id="GO:0000462">
    <property type="term" value="P:maturation of SSU-rRNA from tricistronic rRNA transcript (SSU-rRNA, 5.8S rRNA, LSU-rRNA)"/>
    <property type="evidence" value="ECO:0007669"/>
    <property type="project" value="TreeGrafter"/>
</dbReference>
<evidence type="ECO:0008006" key="4">
    <source>
        <dbReference type="Google" id="ProtNLM"/>
    </source>
</evidence>
<dbReference type="InterPro" id="IPR015943">
    <property type="entry name" value="WD40/YVTN_repeat-like_dom_sf"/>
</dbReference>
<gene>
    <name evidence="2" type="ORF">J437_LFUL013344</name>
</gene>